<dbReference type="NCBIfam" id="TIGR00324">
    <property type="entry name" value="endA"/>
    <property type="match status" value="1"/>
</dbReference>
<evidence type="ECO:0000256" key="1">
    <source>
        <dbReference type="ARBA" id="ARBA00023239"/>
    </source>
</evidence>
<proteinExistence type="predicted"/>
<dbReference type="AlphaFoldDB" id="A0A8T1WAR0"/>
<dbReference type="CDD" id="cd22363">
    <property type="entry name" value="tRNA-intron_lyase_C"/>
    <property type="match status" value="1"/>
</dbReference>
<evidence type="ECO:0000313" key="4">
    <source>
        <dbReference type="Proteomes" id="UP000694044"/>
    </source>
</evidence>
<dbReference type="PANTHER" id="PTHR13070:SF0">
    <property type="entry name" value="TRNA-SPLICING ENDONUCLEASE SUBUNIT SEN34"/>
    <property type="match status" value="1"/>
</dbReference>
<dbReference type="InterPro" id="IPR006676">
    <property type="entry name" value="tRNA_splic"/>
</dbReference>
<evidence type="ECO:0000313" key="3">
    <source>
        <dbReference type="EMBL" id="KAG7388779.1"/>
    </source>
</evidence>
<organism evidence="3 4">
    <name type="scientific">Phytophthora pseudosyringae</name>
    <dbReference type="NCBI Taxonomy" id="221518"/>
    <lineage>
        <taxon>Eukaryota</taxon>
        <taxon>Sar</taxon>
        <taxon>Stramenopiles</taxon>
        <taxon>Oomycota</taxon>
        <taxon>Peronosporomycetes</taxon>
        <taxon>Peronosporales</taxon>
        <taxon>Peronosporaceae</taxon>
        <taxon>Phytophthora</taxon>
    </lineage>
</organism>
<dbReference type="PANTHER" id="PTHR13070">
    <property type="entry name" value="TRNA-SPLICING ENDONUCLEASE SUBUNIT SEN34-RELATED"/>
    <property type="match status" value="1"/>
</dbReference>
<dbReference type="Proteomes" id="UP000694044">
    <property type="component" value="Unassembled WGS sequence"/>
</dbReference>
<dbReference type="Pfam" id="PF01974">
    <property type="entry name" value="tRNA_int_endo"/>
    <property type="match status" value="1"/>
</dbReference>
<sequence length="243" mass="26210">MATVVASPDPEATYALVNDARHVAFLQQECRIYGTPEGPIAPASAAPQRLRLALEELAVGVAKGFLRLEVAGAGSDGCSNNGGEGHTLVEEITQELVGDTKRGGYNGDVKWRLSPQRRDQLQVFRDLWERGYIVTFGSKFGADFLIYKDNPKHAHAVALIVLKEYEEEFARVDVVSFCRVAKMVKKQLLFACVRANGKSKSGGEQAGDSNATSAADLEAGSVVYISLTHALLVSRQAENGDLA</sequence>
<name>A0A8T1WAR0_9STRA</name>
<dbReference type="OrthoDB" id="48041at2759"/>
<accession>A0A8T1WAR0</accession>
<comment type="caution">
    <text evidence="3">The sequence shown here is derived from an EMBL/GenBank/DDBJ whole genome shotgun (WGS) entry which is preliminary data.</text>
</comment>
<protein>
    <recommendedName>
        <fullName evidence="2">tRNA intron endonuclease catalytic domain-containing protein</fullName>
    </recommendedName>
</protein>
<dbReference type="InterPro" id="IPR006677">
    <property type="entry name" value="tRNA_intron_Endonuc_cat-like"/>
</dbReference>
<dbReference type="EMBL" id="JAGDFM010000054">
    <property type="protein sequence ID" value="KAG7388779.1"/>
    <property type="molecule type" value="Genomic_DNA"/>
</dbReference>
<keyword evidence="1" id="KW-0456">Lyase</keyword>
<gene>
    <name evidence="3" type="ORF">PHYPSEUDO_011798</name>
</gene>
<reference evidence="3" key="1">
    <citation type="submission" date="2021-02" db="EMBL/GenBank/DDBJ databases">
        <authorList>
            <person name="Palmer J.M."/>
        </authorList>
    </citation>
    <scope>NUCLEOTIDE SEQUENCE</scope>
    <source>
        <strain evidence="3">SCRP734</strain>
    </source>
</reference>
<dbReference type="GO" id="GO:0000213">
    <property type="term" value="F:tRNA-intron lyase activity"/>
    <property type="evidence" value="ECO:0007669"/>
    <property type="project" value="InterPro"/>
</dbReference>
<dbReference type="GO" id="GO:0000379">
    <property type="term" value="P:tRNA-type intron splice site recognition and cleavage"/>
    <property type="evidence" value="ECO:0007669"/>
    <property type="project" value="TreeGrafter"/>
</dbReference>
<keyword evidence="4" id="KW-1185">Reference proteome</keyword>
<feature type="domain" description="tRNA intron endonuclease catalytic" evidence="2">
    <location>
        <begin position="120"/>
        <end position="198"/>
    </location>
</feature>
<evidence type="ECO:0000259" key="2">
    <source>
        <dbReference type="Pfam" id="PF01974"/>
    </source>
</evidence>